<keyword evidence="16" id="KW-1185">Reference proteome</keyword>
<dbReference type="Gene3D" id="3.40.50.300">
    <property type="entry name" value="P-loop containing nucleotide triphosphate hydrolases"/>
    <property type="match status" value="1"/>
</dbReference>
<dbReference type="Pfam" id="PF00005">
    <property type="entry name" value="ABC_tran"/>
    <property type="match status" value="1"/>
</dbReference>
<evidence type="ECO:0000259" key="14">
    <source>
        <dbReference type="PROSITE" id="PS50893"/>
    </source>
</evidence>
<evidence type="ECO:0000256" key="7">
    <source>
        <dbReference type="ARBA" id="ARBA00022967"/>
    </source>
</evidence>
<dbReference type="SUPFAM" id="SSF52540">
    <property type="entry name" value="P-loop containing nucleoside triphosphate hydrolases"/>
    <property type="match status" value="1"/>
</dbReference>
<proteinExistence type="inferred from homology"/>
<evidence type="ECO:0000256" key="13">
    <source>
        <dbReference type="ARBA" id="ARBA00048610"/>
    </source>
</evidence>
<dbReference type="Proteomes" id="UP001645039">
    <property type="component" value="Unassembled WGS sequence"/>
</dbReference>
<keyword evidence="9" id="KW-0472">Membrane</keyword>
<reference evidence="15 16" key="1">
    <citation type="submission" date="2020-07" db="EMBL/GenBank/DDBJ databases">
        <title>Halophilic bacteria isolated from french cheeses.</title>
        <authorList>
            <person name="Kothe C.I."/>
            <person name="Farah-Kraiem B."/>
            <person name="Renault P."/>
            <person name="Dridi B."/>
        </authorList>
    </citation>
    <scope>NUCLEOTIDE SEQUENCE [LARGE SCALE GENOMIC DNA]</scope>
    <source>
        <strain evidence="15 16">FME1</strain>
    </source>
</reference>
<evidence type="ECO:0000256" key="2">
    <source>
        <dbReference type="ARBA" id="ARBA00005417"/>
    </source>
</evidence>
<name>A0ABR9F323_9GAMM</name>
<gene>
    <name evidence="15" type="ORF">EI168_12255</name>
</gene>
<evidence type="ECO:0000256" key="11">
    <source>
        <dbReference type="ARBA" id="ARBA00039098"/>
    </source>
</evidence>
<evidence type="ECO:0000256" key="4">
    <source>
        <dbReference type="ARBA" id="ARBA00022475"/>
    </source>
</evidence>
<evidence type="ECO:0000256" key="9">
    <source>
        <dbReference type="ARBA" id="ARBA00023136"/>
    </source>
</evidence>
<feature type="domain" description="ABC transporter" evidence="14">
    <location>
        <begin position="9"/>
        <end position="252"/>
    </location>
</feature>
<evidence type="ECO:0000256" key="1">
    <source>
        <dbReference type="ARBA" id="ARBA00004417"/>
    </source>
</evidence>
<comment type="subunit">
    <text evidence="10">The complex is composed of two ATP-binding proteins (NikD and NikE), two transmembrane proteins (NikB and NikC) and a solute-binding protein (NikA).</text>
</comment>
<dbReference type="PANTHER" id="PTHR43297">
    <property type="entry name" value="OLIGOPEPTIDE TRANSPORT ATP-BINDING PROTEIN APPD"/>
    <property type="match status" value="1"/>
</dbReference>
<dbReference type="InterPro" id="IPR050388">
    <property type="entry name" value="ABC_Ni/Peptide_Import"/>
</dbReference>
<keyword evidence="7" id="KW-1278">Translocase</keyword>
<accession>A0ABR9F323</accession>
<sequence length="289" mass="31316">MLTIEQLSLRLPHYGTGYAAWWKRSWATCLDNLSLHFLTGEVHALVGASGAGKSLLAYAIMGLLPASARLNGQLCYQGQLLDKRSQKTLRGRELALIPQSLNALDPLVRTQRQVAWAAERAGQSSGSARQSARQALDHYRLDTRAQQAYAHELSGGMARRVLTAMAHVSQAQLVIADEPTVGLDPHQRQRVLAALRDLADQGKTVILITHDLRHALPIADRVTIMRSGKLIETAPAHAFQGTGRSLTNAYSQALWLALPDNAFTLPKPCAASIADKAAGIKAQQEISVA</sequence>
<dbReference type="GO" id="GO:0005524">
    <property type="term" value="F:ATP binding"/>
    <property type="evidence" value="ECO:0007669"/>
    <property type="project" value="UniProtKB-KW"/>
</dbReference>
<dbReference type="EMBL" id="RRZD01000010">
    <property type="protein sequence ID" value="MBE0400874.1"/>
    <property type="molecule type" value="Genomic_DNA"/>
</dbReference>
<dbReference type="InterPro" id="IPR027417">
    <property type="entry name" value="P-loop_NTPase"/>
</dbReference>
<evidence type="ECO:0000256" key="12">
    <source>
        <dbReference type="ARBA" id="ARBA00044143"/>
    </source>
</evidence>
<comment type="similarity">
    <text evidence="2">Belongs to the ABC transporter superfamily.</text>
</comment>
<keyword evidence="6 15" id="KW-0067">ATP-binding</keyword>
<evidence type="ECO:0000256" key="8">
    <source>
        <dbReference type="ARBA" id="ARBA00023065"/>
    </source>
</evidence>
<comment type="subcellular location">
    <subcellularLocation>
        <location evidence="1">Cell inner membrane</location>
        <topology evidence="1">Peripheral membrane protein</topology>
    </subcellularLocation>
</comment>
<evidence type="ECO:0000256" key="5">
    <source>
        <dbReference type="ARBA" id="ARBA00022741"/>
    </source>
</evidence>
<keyword evidence="8" id="KW-0406">Ion transport</keyword>
<evidence type="ECO:0000256" key="3">
    <source>
        <dbReference type="ARBA" id="ARBA00022448"/>
    </source>
</evidence>
<dbReference type="PANTHER" id="PTHR43297:SF13">
    <property type="entry name" value="NICKEL ABC TRANSPORTER, ATP-BINDING PROTEIN"/>
    <property type="match status" value="1"/>
</dbReference>
<dbReference type="PROSITE" id="PS50893">
    <property type="entry name" value="ABC_TRANSPORTER_2"/>
    <property type="match status" value="1"/>
</dbReference>
<dbReference type="InterPro" id="IPR003593">
    <property type="entry name" value="AAA+_ATPase"/>
</dbReference>
<evidence type="ECO:0000256" key="10">
    <source>
        <dbReference type="ARBA" id="ARBA00038669"/>
    </source>
</evidence>
<evidence type="ECO:0000256" key="6">
    <source>
        <dbReference type="ARBA" id="ARBA00022840"/>
    </source>
</evidence>
<comment type="caution">
    <text evidence="15">The sequence shown here is derived from an EMBL/GenBank/DDBJ whole genome shotgun (WGS) entry which is preliminary data.</text>
</comment>
<keyword evidence="4" id="KW-1003">Cell membrane</keyword>
<evidence type="ECO:0000313" key="15">
    <source>
        <dbReference type="EMBL" id="MBE0400874.1"/>
    </source>
</evidence>
<protein>
    <recommendedName>
        <fullName evidence="12">Nickel import system ATP-binding protein NikD</fullName>
        <ecNumber evidence="11">7.2.2.11</ecNumber>
    </recommendedName>
</protein>
<keyword evidence="5" id="KW-0547">Nucleotide-binding</keyword>
<dbReference type="InterPro" id="IPR003439">
    <property type="entry name" value="ABC_transporter-like_ATP-bd"/>
</dbReference>
<organism evidence="15 16">
    <name type="scientific">Halomonas casei</name>
    <dbReference type="NCBI Taxonomy" id="2742613"/>
    <lineage>
        <taxon>Bacteria</taxon>
        <taxon>Pseudomonadati</taxon>
        <taxon>Pseudomonadota</taxon>
        <taxon>Gammaproteobacteria</taxon>
        <taxon>Oceanospirillales</taxon>
        <taxon>Halomonadaceae</taxon>
        <taxon>Halomonas</taxon>
    </lineage>
</organism>
<evidence type="ECO:0000313" key="16">
    <source>
        <dbReference type="Proteomes" id="UP001645039"/>
    </source>
</evidence>
<dbReference type="EC" id="7.2.2.11" evidence="11"/>
<keyword evidence="3" id="KW-0813">Transport</keyword>
<comment type="catalytic activity">
    <reaction evidence="13">
        <text>Ni(2+)(out) + ATP + H2O = Ni(2+)(in) + ADP + phosphate + H(+)</text>
        <dbReference type="Rhea" id="RHEA:15557"/>
        <dbReference type="ChEBI" id="CHEBI:15377"/>
        <dbReference type="ChEBI" id="CHEBI:15378"/>
        <dbReference type="ChEBI" id="CHEBI:30616"/>
        <dbReference type="ChEBI" id="CHEBI:43474"/>
        <dbReference type="ChEBI" id="CHEBI:49786"/>
        <dbReference type="ChEBI" id="CHEBI:456216"/>
        <dbReference type="EC" id="7.2.2.11"/>
    </reaction>
    <physiologicalReaction direction="left-to-right" evidence="13">
        <dbReference type="Rhea" id="RHEA:15558"/>
    </physiologicalReaction>
</comment>
<dbReference type="RefSeq" id="WP_096281412.1">
    <property type="nucleotide sequence ID" value="NZ_CBCSBM010000001.1"/>
</dbReference>
<dbReference type="SMART" id="SM00382">
    <property type="entry name" value="AAA"/>
    <property type="match status" value="1"/>
</dbReference>